<name>A0A131YIF8_RHIAP</name>
<feature type="signal peptide" evidence="1">
    <location>
        <begin position="1"/>
        <end position="19"/>
    </location>
</feature>
<accession>A0A131YIF8</accession>
<reference evidence="2" key="1">
    <citation type="journal article" date="2016" name="Ticks Tick Borne Dis.">
        <title>De novo assembly and annotation of the salivary gland transcriptome of Rhipicephalus appendiculatus male and female ticks during blood feeding.</title>
        <authorList>
            <person name="de Castro M.H."/>
            <person name="de Klerk D."/>
            <person name="Pienaar R."/>
            <person name="Latif A.A."/>
            <person name="Rees D.J."/>
            <person name="Mans B.J."/>
        </authorList>
    </citation>
    <scope>NUCLEOTIDE SEQUENCE</scope>
    <source>
        <tissue evidence="2">Salivary glands</tissue>
    </source>
</reference>
<protein>
    <submittedName>
        <fullName evidence="2">Lipocalin</fullName>
    </submittedName>
</protein>
<evidence type="ECO:0000313" key="2">
    <source>
        <dbReference type="EMBL" id="JAP77876.1"/>
    </source>
</evidence>
<dbReference type="SUPFAM" id="SSF50814">
    <property type="entry name" value="Lipocalins"/>
    <property type="match status" value="1"/>
</dbReference>
<organism evidence="2">
    <name type="scientific">Rhipicephalus appendiculatus</name>
    <name type="common">Brown ear tick</name>
    <dbReference type="NCBI Taxonomy" id="34631"/>
    <lineage>
        <taxon>Eukaryota</taxon>
        <taxon>Metazoa</taxon>
        <taxon>Ecdysozoa</taxon>
        <taxon>Arthropoda</taxon>
        <taxon>Chelicerata</taxon>
        <taxon>Arachnida</taxon>
        <taxon>Acari</taxon>
        <taxon>Parasitiformes</taxon>
        <taxon>Ixodida</taxon>
        <taxon>Ixodoidea</taxon>
        <taxon>Ixodidae</taxon>
        <taxon>Rhipicephalinae</taxon>
        <taxon>Rhipicephalus</taxon>
        <taxon>Rhipicephalus</taxon>
    </lineage>
</organism>
<evidence type="ECO:0000256" key="1">
    <source>
        <dbReference type="SAM" id="SignalP"/>
    </source>
</evidence>
<keyword evidence="1" id="KW-0732">Signal</keyword>
<proteinExistence type="predicted"/>
<dbReference type="EMBL" id="GEDV01010681">
    <property type="protein sequence ID" value="JAP77876.1"/>
    <property type="molecule type" value="Transcribed_RNA"/>
</dbReference>
<dbReference type="Gene3D" id="2.40.128.20">
    <property type="match status" value="1"/>
</dbReference>
<feature type="chain" id="PRO_5007285306" evidence="1">
    <location>
        <begin position="20"/>
        <end position="183"/>
    </location>
</feature>
<sequence length="183" mass="19666">MKFLTTVLARVIWCIATQGSQSTGQGMTTIVSKVLSSGTPTVLLWGEGNPDPQQHTCWKAVYGTPGPGTMIPLTLYGGWIQDTGKQTGKPKKEHAEIHVTLFTKGGKEILKVEKQSHNAVGSLAEGEHTILYASLTCFILQSPSKNGGKPKCTAWVPADTAGHLHSACKRQFINLCDSCKQST</sequence>
<dbReference type="AlphaFoldDB" id="A0A131YIF8"/>
<dbReference type="InterPro" id="IPR012674">
    <property type="entry name" value="Calycin"/>
</dbReference>